<reference evidence="2" key="1">
    <citation type="submission" date="2020-08" db="EMBL/GenBank/DDBJ databases">
        <title>Genome public.</title>
        <authorList>
            <person name="Liu C."/>
            <person name="Sun Q."/>
        </authorList>
    </citation>
    <scope>NUCLEOTIDE SEQUENCE</scope>
    <source>
        <strain evidence="2">NSJ-32</strain>
    </source>
</reference>
<dbReference type="RefSeq" id="WP_177714356.1">
    <property type="nucleotide sequence ID" value="NZ_JACRSQ010000003.1"/>
</dbReference>
<protein>
    <submittedName>
        <fullName evidence="2">Helix-turn-helix transcriptional regulator</fullName>
    </submittedName>
</protein>
<accession>A0A926DR60</accession>
<dbReference type="Proteomes" id="UP000657006">
    <property type="component" value="Unassembled WGS sequence"/>
</dbReference>
<organism evidence="2 3">
    <name type="scientific">Bianquea renquensis</name>
    <dbReference type="NCBI Taxonomy" id="2763661"/>
    <lineage>
        <taxon>Bacteria</taxon>
        <taxon>Bacillati</taxon>
        <taxon>Bacillota</taxon>
        <taxon>Clostridia</taxon>
        <taxon>Eubacteriales</taxon>
        <taxon>Bianqueaceae</taxon>
        <taxon>Bianquea</taxon>
    </lineage>
</organism>
<proteinExistence type="predicted"/>
<evidence type="ECO:0000313" key="3">
    <source>
        <dbReference type="Proteomes" id="UP000657006"/>
    </source>
</evidence>
<name>A0A926DR60_9FIRM</name>
<comment type="caution">
    <text evidence="2">The sequence shown here is derived from an EMBL/GenBank/DDBJ whole genome shotgun (WGS) entry which is preliminary data.</text>
</comment>
<keyword evidence="3" id="KW-1185">Reference proteome</keyword>
<dbReference type="Gene3D" id="1.10.260.40">
    <property type="entry name" value="lambda repressor-like DNA-binding domains"/>
    <property type="match status" value="1"/>
</dbReference>
<dbReference type="AlphaFoldDB" id="A0A926DR60"/>
<dbReference type="GO" id="GO:0003677">
    <property type="term" value="F:DNA binding"/>
    <property type="evidence" value="ECO:0007669"/>
    <property type="project" value="InterPro"/>
</dbReference>
<dbReference type="CDD" id="cd00093">
    <property type="entry name" value="HTH_XRE"/>
    <property type="match status" value="1"/>
</dbReference>
<dbReference type="InterPro" id="IPR001387">
    <property type="entry name" value="Cro/C1-type_HTH"/>
</dbReference>
<dbReference type="InterPro" id="IPR010982">
    <property type="entry name" value="Lambda_DNA-bd_dom_sf"/>
</dbReference>
<feature type="domain" description="HTH cro/C1-type" evidence="1">
    <location>
        <begin position="12"/>
        <end position="66"/>
    </location>
</feature>
<dbReference type="Pfam" id="PF13443">
    <property type="entry name" value="HTH_26"/>
    <property type="match status" value="1"/>
</dbReference>
<dbReference type="PROSITE" id="PS50943">
    <property type="entry name" value="HTH_CROC1"/>
    <property type="match status" value="1"/>
</dbReference>
<dbReference type="EMBL" id="JACRSQ010000003">
    <property type="protein sequence ID" value="MBC8542516.1"/>
    <property type="molecule type" value="Genomic_DNA"/>
</dbReference>
<gene>
    <name evidence="2" type="ORF">H8730_03005</name>
</gene>
<evidence type="ECO:0000313" key="2">
    <source>
        <dbReference type="EMBL" id="MBC8542516.1"/>
    </source>
</evidence>
<sequence length="83" mass="9054">MSGDKNCIAENIRAIITKTGVKQKTITERSGFSENDFSNLLNGRKLIRSEYIVPIANALGVTPNDLFAVGDNEKSRQGSGQRV</sequence>
<evidence type="ECO:0000259" key="1">
    <source>
        <dbReference type="PROSITE" id="PS50943"/>
    </source>
</evidence>
<dbReference type="SUPFAM" id="SSF47413">
    <property type="entry name" value="lambda repressor-like DNA-binding domains"/>
    <property type="match status" value="1"/>
</dbReference>